<protein>
    <submittedName>
        <fullName evidence="2">Uncharacterized protein</fullName>
    </submittedName>
</protein>
<dbReference type="EMBL" id="JAROCA020000001">
    <property type="protein sequence ID" value="MDY0404900.1"/>
    <property type="molecule type" value="Genomic_DNA"/>
</dbReference>
<proteinExistence type="predicted"/>
<evidence type="ECO:0000313" key="3">
    <source>
        <dbReference type="Proteomes" id="UP001228376"/>
    </source>
</evidence>
<evidence type="ECO:0000313" key="2">
    <source>
        <dbReference type="EMBL" id="MDY0404900.1"/>
    </source>
</evidence>
<dbReference type="RefSeq" id="WP_306068207.1">
    <property type="nucleotide sequence ID" value="NZ_JAROCA020000001.1"/>
</dbReference>
<feature type="region of interest" description="Disordered" evidence="1">
    <location>
        <begin position="1"/>
        <end position="46"/>
    </location>
</feature>
<accession>A0ABU5CFA9</accession>
<organism evidence="2 3">
    <name type="scientific">Tigheibacillus jepli</name>
    <dbReference type="NCBI Taxonomy" id="3035914"/>
    <lineage>
        <taxon>Bacteria</taxon>
        <taxon>Bacillati</taxon>
        <taxon>Bacillota</taxon>
        <taxon>Bacilli</taxon>
        <taxon>Bacillales</taxon>
        <taxon>Bacillaceae</taxon>
        <taxon>Tigheibacillus</taxon>
    </lineage>
</organism>
<gene>
    <name evidence="2" type="ORF">P5G51_005345</name>
</gene>
<evidence type="ECO:0000256" key="1">
    <source>
        <dbReference type="SAM" id="MobiDB-lite"/>
    </source>
</evidence>
<sequence length="46" mass="5578">MSTERKNQRTSKRAEKIQKDPNMDKNDKNTVQSEKMRYKNADEIYE</sequence>
<name>A0ABU5CFA9_9BACI</name>
<reference evidence="2 3" key="1">
    <citation type="submission" date="2023-10" db="EMBL/GenBank/DDBJ databases">
        <title>179-bfca-hs.</title>
        <authorList>
            <person name="Miliotis G."/>
            <person name="Sengupta P."/>
            <person name="Hameed A."/>
            <person name="Chuvochina M."/>
            <person name="Mcdonagh F."/>
            <person name="Simpson A.C."/>
            <person name="Singh N.K."/>
            <person name="Rekha P.D."/>
            <person name="Raman K."/>
            <person name="Hugenholtz P."/>
            <person name="Venkateswaran K."/>
        </authorList>
    </citation>
    <scope>NUCLEOTIDE SEQUENCE [LARGE SCALE GENOMIC DNA]</scope>
    <source>
        <strain evidence="2 3">179-BFC-A-HS</strain>
    </source>
</reference>
<comment type="caution">
    <text evidence="2">The sequence shown here is derived from an EMBL/GenBank/DDBJ whole genome shotgun (WGS) entry which is preliminary data.</text>
</comment>
<keyword evidence="3" id="KW-1185">Reference proteome</keyword>
<dbReference type="Proteomes" id="UP001228376">
    <property type="component" value="Unassembled WGS sequence"/>
</dbReference>